<feature type="region of interest" description="Disordered" evidence="1">
    <location>
        <begin position="73"/>
        <end position="99"/>
    </location>
</feature>
<sequence>MSSPFILRLAGSTAARRSLAASSVHAGSSFQLQASTLEFPCRPETNTAAATSSPIAEQRRSFWMDVVRIKKQSPRRSFKDKNDGSSSSNQKMAHEDPEMVVRRHTDEVRADGENLLDLMFYNDRHEKAWMKRKRMQNLRRYEFDKKHVTDLAKYIAFVQDYGDENDDKDGDGSKKSKKK</sequence>
<organism evidence="2 3">
    <name type="scientific">Pseudo-nitzschia multistriata</name>
    <dbReference type="NCBI Taxonomy" id="183589"/>
    <lineage>
        <taxon>Eukaryota</taxon>
        <taxon>Sar</taxon>
        <taxon>Stramenopiles</taxon>
        <taxon>Ochrophyta</taxon>
        <taxon>Bacillariophyta</taxon>
        <taxon>Bacillariophyceae</taxon>
        <taxon>Bacillariophycidae</taxon>
        <taxon>Bacillariales</taxon>
        <taxon>Bacillariaceae</taxon>
        <taxon>Pseudo-nitzschia</taxon>
    </lineage>
</organism>
<dbReference type="OrthoDB" id="44156at2759"/>
<accession>A0A448Z1P5</accession>
<evidence type="ECO:0000256" key="1">
    <source>
        <dbReference type="SAM" id="MobiDB-lite"/>
    </source>
</evidence>
<dbReference type="EMBL" id="CAACVS010000072">
    <property type="protein sequence ID" value="VEU35925.1"/>
    <property type="molecule type" value="Genomic_DNA"/>
</dbReference>
<proteinExistence type="predicted"/>
<dbReference type="Proteomes" id="UP000291116">
    <property type="component" value="Unassembled WGS sequence"/>
</dbReference>
<dbReference type="AlphaFoldDB" id="A0A448Z1P5"/>
<reference evidence="2 3" key="1">
    <citation type="submission" date="2019-01" db="EMBL/GenBank/DDBJ databases">
        <authorList>
            <person name="Ferrante I. M."/>
        </authorList>
    </citation>
    <scope>NUCLEOTIDE SEQUENCE [LARGE SCALE GENOMIC DNA]</scope>
    <source>
        <strain evidence="2 3">B856</strain>
    </source>
</reference>
<evidence type="ECO:0000313" key="3">
    <source>
        <dbReference type="Proteomes" id="UP000291116"/>
    </source>
</evidence>
<keyword evidence="3" id="KW-1185">Reference proteome</keyword>
<gene>
    <name evidence="2" type="ORF">PSNMU_V1.4_AUG-EV-PASAV3_0026740</name>
</gene>
<evidence type="ECO:0000313" key="2">
    <source>
        <dbReference type="EMBL" id="VEU35925.1"/>
    </source>
</evidence>
<name>A0A448Z1P5_9STRA</name>
<protein>
    <submittedName>
        <fullName evidence="2">Uncharacterized protein</fullName>
    </submittedName>
</protein>